<dbReference type="Proteomes" id="UP000001548">
    <property type="component" value="Unassembled WGS sequence"/>
</dbReference>
<sequence length="502" mass="54724">MLTISLFIALLCRCNDPVVSEVPPGHGMGVRYTERGLEKFCQKGYSIVPDILAQLPPFEIEGIALGGLRISLSNVRVRAVQLATMKMFLQSSGRIKMEGRDGFMQLSMRIGATLGTLSGAADAIFSLHGFGADLSARIGEDFDCPFHFGLFEFANQVYISKLDVDAVGLDTIGSVVAMTLQTMAPSLESLLRTTILQSMLDTILHSIQNIMLGVPTMSRKGEYRTDQRYVSGINILGGKVVADLDGYSYICYPGTDTPASERYPVDISSPLPKAVYSDRDYEIYFDREATNSYLHAWQSLRSSYDLSAPSIEYRDLRKVDIPGLTKALVEAGLLASEDDAGSDVKLGLSVRLAKAPHVPWLGAAGFPVYFDGIFYITAQKDVEIRSLAKIEGVAVILGTLNLSSYNAGFNSDRAYGYVVLKGLVELTTAKVESSCPELDSNALARYMISVGYIPEANRVLSDPGIILINGNFVNYTTAVAVYLPTEDRILFMADIAGNPYFS</sequence>
<feature type="signal peptide" evidence="1">
    <location>
        <begin position="1"/>
        <end position="20"/>
    </location>
</feature>
<dbReference type="AlphaFoldDB" id="A0A644FEM8"/>
<dbReference type="Gene3D" id="3.15.10.10">
    <property type="entry name" value="Bactericidal permeability-increasing protein, domain 1"/>
    <property type="match status" value="1"/>
</dbReference>
<evidence type="ECO:0000313" key="2">
    <source>
        <dbReference type="EMBL" id="KAE8306020.1"/>
    </source>
</evidence>
<gene>
    <name evidence="2" type="ORF">GL50803_0016293</name>
</gene>
<keyword evidence="3" id="KW-1185">Reference proteome</keyword>
<reference evidence="2 3" key="1">
    <citation type="journal article" date="2007" name="Science">
        <title>Genomic minimalism in the early diverging intestinal parasite Giardia lamblia.</title>
        <authorList>
            <person name="Morrison H.G."/>
            <person name="McArthur A.G."/>
            <person name="Gillin F.D."/>
            <person name="Aley S.B."/>
            <person name="Adam R.D."/>
            <person name="Olsen G.J."/>
            <person name="Best A.A."/>
            <person name="Cande W.Z."/>
            <person name="Chen F."/>
            <person name="Cipriano M.J."/>
            <person name="Davids B.J."/>
            <person name="Dawson S.C."/>
            <person name="Elmendorf H.G."/>
            <person name="Hehl A.B."/>
            <person name="Holder M.E."/>
            <person name="Huse S.M."/>
            <person name="Kim U.U."/>
            <person name="Lasek-Nesselquist E."/>
            <person name="Manning G."/>
            <person name="Nigam A."/>
            <person name="Nixon J.E."/>
            <person name="Palm D."/>
            <person name="Passamaneck N.E."/>
            <person name="Prabhu A."/>
            <person name="Reich C.I."/>
            <person name="Reiner D.S."/>
            <person name="Samuelson J."/>
            <person name="Svard S.G."/>
            <person name="Sogin M.L."/>
        </authorList>
    </citation>
    <scope>NUCLEOTIDE SEQUENCE [LARGE SCALE GENOMIC DNA]</scope>
    <source>
        <strain evidence="2 3">WB C6</strain>
    </source>
</reference>
<accession>A0A644FEM8</accession>
<protein>
    <recommendedName>
        <fullName evidence="4">BPI-like protein</fullName>
    </recommendedName>
</protein>
<dbReference type="EMBL" id="AACB03000001">
    <property type="protein sequence ID" value="KAE8306020.1"/>
    <property type="molecule type" value="Genomic_DNA"/>
</dbReference>
<dbReference type="GO" id="GO:0008289">
    <property type="term" value="F:lipid binding"/>
    <property type="evidence" value="ECO:0007669"/>
    <property type="project" value="InterPro"/>
</dbReference>
<evidence type="ECO:0000256" key="1">
    <source>
        <dbReference type="SAM" id="SignalP"/>
    </source>
</evidence>
<dbReference type="InParanoid" id="A0A644FEM8"/>
<evidence type="ECO:0008006" key="4">
    <source>
        <dbReference type="Google" id="ProtNLM"/>
    </source>
</evidence>
<dbReference type="SUPFAM" id="SSF55394">
    <property type="entry name" value="Bactericidal permeability-increasing protein, BPI"/>
    <property type="match status" value="1"/>
</dbReference>
<keyword evidence="1" id="KW-0732">Signal</keyword>
<feature type="chain" id="PRO_5025025763" description="BPI-like protein" evidence="1">
    <location>
        <begin position="21"/>
        <end position="502"/>
    </location>
</feature>
<proteinExistence type="predicted"/>
<comment type="caution">
    <text evidence="2">The sequence shown here is derived from an EMBL/GenBank/DDBJ whole genome shotgun (WGS) entry which is preliminary data.</text>
</comment>
<organism evidence="2 3">
    <name type="scientific">Giardia intestinalis (strain ATCC 50803 / WB clone C6)</name>
    <name type="common">Giardia lamblia</name>
    <dbReference type="NCBI Taxonomy" id="184922"/>
    <lineage>
        <taxon>Eukaryota</taxon>
        <taxon>Metamonada</taxon>
        <taxon>Diplomonadida</taxon>
        <taxon>Hexamitidae</taxon>
        <taxon>Giardiinae</taxon>
        <taxon>Giardia</taxon>
    </lineage>
</organism>
<evidence type="ECO:0000313" key="3">
    <source>
        <dbReference type="Proteomes" id="UP000001548"/>
    </source>
</evidence>
<name>A0A644FEM8_GIAIC</name>
<dbReference type="InterPro" id="IPR017943">
    <property type="entry name" value="Bactericidal_perm-incr_a/b_dom"/>
</dbReference>